<dbReference type="PANTHER" id="PTHR32322">
    <property type="entry name" value="INNER MEMBRANE TRANSPORTER"/>
    <property type="match status" value="1"/>
</dbReference>
<dbReference type="InterPro" id="IPR037185">
    <property type="entry name" value="EmrE-like"/>
</dbReference>
<dbReference type="EMBL" id="BAABCW010000002">
    <property type="protein sequence ID" value="GAA4110681.1"/>
    <property type="molecule type" value="Genomic_DNA"/>
</dbReference>
<organism evidence="8 9">
    <name type="scientific">Aquimarina addita</name>
    <dbReference type="NCBI Taxonomy" id="870485"/>
    <lineage>
        <taxon>Bacteria</taxon>
        <taxon>Pseudomonadati</taxon>
        <taxon>Bacteroidota</taxon>
        <taxon>Flavobacteriia</taxon>
        <taxon>Flavobacteriales</taxon>
        <taxon>Flavobacteriaceae</taxon>
        <taxon>Aquimarina</taxon>
    </lineage>
</organism>
<comment type="subcellular location">
    <subcellularLocation>
        <location evidence="1">Cell membrane</location>
        <topology evidence="1">Multi-pass membrane protein</topology>
    </subcellularLocation>
</comment>
<feature type="domain" description="EamA" evidence="7">
    <location>
        <begin position="8"/>
        <end position="139"/>
    </location>
</feature>
<feature type="transmembrane region" description="Helical" evidence="6">
    <location>
        <begin position="185"/>
        <end position="205"/>
    </location>
</feature>
<feature type="domain" description="EamA" evidence="7">
    <location>
        <begin position="154"/>
        <end position="289"/>
    </location>
</feature>
<evidence type="ECO:0000256" key="4">
    <source>
        <dbReference type="ARBA" id="ARBA00022989"/>
    </source>
</evidence>
<feature type="transmembrane region" description="Helical" evidence="6">
    <location>
        <begin position="273"/>
        <end position="290"/>
    </location>
</feature>
<feature type="transmembrane region" description="Helical" evidence="6">
    <location>
        <begin position="95"/>
        <end position="115"/>
    </location>
</feature>
<evidence type="ECO:0000256" key="6">
    <source>
        <dbReference type="SAM" id="Phobius"/>
    </source>
</evidence>
<dbReference type="InterPro" id="IPR050638">
    <property type="entry name" value="AA-Vitamin_Transporters"/>
</dbReference>
<evidence type="ECO:0000256" key="2">
    <source>
        <dbReference type="ARBA" id="ARBA00022475"/>
    </source>
</evidence>
<feature type="transmembrane region" description="Helical" evidence="6">
    <location>
        <begin position="153"/>
        <end position="173"/>
    </location>
</feature>
<keyword evidence="3 6" id="KW-0812">Transmembrane</keyword>
<comment type="caution">
    <text evidence="8">The sequence shown here is derived from an EMBL/GenBank/DDBJ whole genome shotgun (WGS) entry which is preliminary data.</text>
</comment>
<keyword evidence="5 6" id="KW-0472">Membrane</keyword>
<evidence type="ECO:0000256" key="3">
    <source>
        <dbReference type="ARBA" id="ARBA00022692"/>
    </source>
</evidence>
<evidence type="ECO:0000256" key="5">
    <source>
        <dbReference type="ARBA" id="ARBA00023136"/>
    </source>
</evidence>
<keyword evidence="9" id="KW-1185">Reference proteome</keyword>
<gene>
    <name evidence="8" type="ORF">GCM10022393_07890</name>
</gene>
<dbReference type="SUPFAM" id="SSF103481">
    <property type="entry name" value="Multidrug resistance efflux transporter EmrE"/>
    <property type="match status" value="2"/>
</dbReference>
<feature type="transmembrane region" description="Helical" evidence="6">
    <location>
        <begin position="35"/>
        <end position="56"/>
    </location>
</feature>
<dbReference type="Proteomes" id="UP001500459">
    <property type="component" value="Unassembled WGS sequence"/>
</dbReference>
<feature type="transmembrane region" description="Helical" evidence="6">
    <location>
        <begin position="68"/>
        <end position="89"/>
    </location>
</feature>
<protein>
    <submittedName>
        <fullName evidence="8">DMT family transporter</fullName>
    </submittedName>
</protein>
<evidence type="ECO:0000256" key="1">
    <source>
        <dbReference type="ARBA" id="ARBA00004651"/>
    </source>
</evidence>
<keyword evidence="4 6" id="KW-1133">Transmembrane helix</keyword>
<accession>A0ABP7XBN0</accession>
<reference evidence="9" key="1">
    <citation type="journal article" date="2019" name="Int. J. Syst. Evol. Microbiol.">
        <title>The Global Catalogue of Microorganisms (GCM) 10K type strain sequencing project: providing services to taxonomists for standard genome sequencing and annotation.</title>
        <authorList>
            <consortium name="The Broad Institute Genomics Platform"/>
            <consortium name="The Broad Institute Genome Sequencing Center for Infectious Disease"/>
            <person name="Wu L."/>
            <person name="Ma J."/>
        </authorList>
    </citation>
    <scope>NUCLEOTIDE SEQUENCE [LARGE SCALE GENOMIC DNA]</scope>
    <source>
        <strain evidence="9">JCM 17106</strain>
    </source>
</reference>
<evidence type="ECO:0000313" key="9">
    <source>
        <dbReference type="Proteomes" id="UP001500459"/>
    </source>
</evidence>
<proteinExistence type="predicted"/>
<dbReference type="PANTHER" id="PTHR32322:SF18">
    <property type="entry name" value="S-ADENOSYLMETHIONINE_S-ADENOSYLHOMOCYSTEINE TRANSPORTER"/>
    <property type="match status" value="1"/>
</dbReference>
<feature type="transmembrane region" description="Helical" evidence="6">
    <location>
        <begin position="122"/>
        <end position="141"/>
    </location>
</feature>
<evidence type="ECO:0000259" key="7">
    <source>
        <dbReference type="Pfam" id="PF00892"/>
    </source>
</evidence>
<dbReference type="InterPro" id="IPR000620">
    <property type="entry name" value="EamA_dom"/>
</dbReference>
<dbReference type="RefSeq" id="WP_344924968.1">
    <property type="nucleotide sequence ID" value="NZ_BAABCW010000002.1"/>
</dbReference>
<keyword evidence="2" id="KW-1003">Cell membrane</keyword>
<evidence type="ECO:0000313" key="8">
    <source>
        <dbReference type="EMBL" id="GAA4110681.1"/>
    </source>
</evidence>
<name>A0ABP7XBN0_9FLAO</name>
<dbReference type="Pfam" id="PF00892">
    <property type="entry name" value="EamA"/>
    <property type="match status" value="2"/>
</dbReference>
<feature type="transmembrane region" description="Helical" evidence="6">
    <location>
        <begin position="247"/>
        <end position="267"/>
    </location>
</feature>
<sequence length="296" mass="32761">MSKRSLALTAASFAALFYGANYTIAKDVMPAYIEPFGFIVVRVFGASLLFWFISFWGPKERIDKTDYFRIFAAAFFGVGLNMLTFFEGLSLTSPINASVIMISVPIIVLGLSTFFLKEKLTFLKIVGMLIGLSGAFLIIVYGKGDQVTAANPALGNLLVFINAVSYAGYIIIVKKITEKYHPFTFIKWMYTIGFLLVLPFGYNQLIDVQVTDIPVSIFLKIGYVILFATFGTYICNIFAIRQLKPTTVAVFIYLQPLLASVFAIMLGSDQIDVIKILAAILICIGVYLATKKPTKV</sequence>
<feature type="transmembrane region" description="Helical" evidence="6">
    <location>
        <begin position="217"/>
        <end position="240"/>
    </location>
</feature>